<keyword evidence="2" id="KW-1185">Reference proteome</keyword>
<accession>A0A0L8VCN4</accession>
<comment type="caution">
    <text evidence="1">The sequence shown here is derived from an EMBL/GenBank/DDBJ whole genome shotgun (WGS) entry which is preliminary data.</text>
</comment>
<protein>
    <submittedName>
        <fullName evidence="1">Uncharacterized protein</fullName>
    </submittedName>
</protein>
<dbReference type="EMBL" id="LGIA01000041">
    <property type="protein sequence ID" value="KOH46214.1"/>
    <property type="molecule type" value="Genomic_DNA"/>
</dbReference>
<sequence length="39" mass="4483">MQYTKLPEFTTVLKWVGFRAYRKKGSSPVYEEAGCKLIG</sequence>
<organism evidence="1 2">
    <name type="scientific">Sunxiuqinia dokdonensis</name>
    <dbReference type="NCBI Taxonomy" id="1409788"/>
    <lineage>
        <taxon>Bacteria</taxon>
        <taxon>Pseudomonadati</taxon>
        <taxon>Bacteroidota</taxon>
        <taxon>Bacteroidia</taxon>
        <taxon>Marinilabiliales</taxon>
        <taxon>Prolixibacteraceae</taxon>
        <taxon>Sunxiuqinia</taxon>
    </lineage>
</organism>
<gene>
    <name evidence="1" type="ORF">NC99_09920</name>
</gene>
<evidence type="ECO:0000313" key="1">
    <source>
        <dbReference type="EMBL" id="KOH46214.1"/>
    </source>
</evidence>
<proteinExistence type="predicted"/>
<evidence type="ECO:0000313" key="2">
    <source>
        <dbReference type="Proteomes" id="UP000036958"/>
    </source>
</evidence>
<dbReference type="AlphaFoldDB" id="A0A0L8VCN4"/>
<name>A0A0L8VCN4_9BACT</name>
<reference evidence="2" key="1">
    <citation type="submission" date="2015-07" db="EMBL/GenBank/DDBJ databases">
        <title>Genome sequencing of Sunxiuqinia dokdonensis strain SK.</title>
        <authorList>
            <person name="Ahn S."/>
            <person name="Kim B.-C."/>
        </authorList>
    </citation>
    <scope>NUCLEOTIDE SEQUENCE [LARGE SCALE GENOMIC DNA]</scope>
    <source>
        <strain evidence="2">SK</strain>
    </source>
</reference>
<dbReference type="Proteomes" id="UP000036958">
    <property type="component" value="Unassembled WGS sequence"/>
</dbReference>